<evidence type="ECO:0000313" key="2">
    <source>
        <dbReference type="Proteomes" id="UP001177021"/>
    </source>
</evidence>
<protein>
    <submittedName>
        <fullName evidence="1">Uncharacterized protein</fullName>
    </submittedName>
</protein>
<evidence type="ECO:0000313" key="1">
    <source>
        <dbReference type="EMBL" id="CAJ2662325.1"/>
    </source>
</evidence>
<dbReference type="Proteomes" id="UP001177021">
    <property type="component" value="Unassembled WGS sequence"/>
</dbReference>
<proteinExistence type="predicted"/>
<name>A0ACB0KYW1_TRIPR</name>
<dbReference type="EMBL" id="CASHSV030000409">
    <property type="protein sequence ID" value="CAJ2662325.1"/>
    <property type="molecule type" value="Genomic_DNA"/>
</dbReference>
<accession>A0ACB0KYW1</accession>
<keyword evidence="2" id="KW-1185">Reference proteome</keyword>
<sequence>MPSTRTSEESLEQPIPEIERYIHLQHRIREFHKQFNLIPMAQRERPLKDYAVPSEEEPHSSIAPPNIEARNFELKPALLQIVQQNQFSGSPTEDPNLHLSVFVQYADTIKANGVEPEAIRLRLFPFSLRDRARAWLQALPSNSITTWNELKKQFLARYFPPSKTAMLRAQINGFRQKEGESLFEAWERYKDMMRLCPHHGLEKWLIIHTFYNGLLYNTRLTIDAAAGGALMDKPYQEATQLIENMAQNHYQWGSERAAIEKCQTKGGMYEVSGIDHVNAKIEALSQKIESLTLSPAATIAAVQPNCELCGVPGHITSECQLLAGLDQVNYVQGNPYPNTYNPGWKNHPSLSYKNNNALFAPSTPPGFQNQIGAPVAPITPEKSNFELMMENFVLAQTQQNKEFMNQNIHTNELIKQLANKIDSISTHNKMLETQISQVAQQQAATAAPAGTLLGQPQTNPKGHVNAITLRSGRELEDPVAKRVRARDLGKNVENDSESVTDKDTEREPIAVKDRQTPKAKEVIESDQEKPYVPPPPYKPPIPYPQRLAKSKNPGQFEKFIEMLKKLHIDIPFIEAITQIPSYAKFLKEILSNKRKIEDIGQVECNAISENKLAPKLEDPGNFSIPCVVGRYVIDKALCDLGASVSLMPLSICKRLGLGELNPTKMSLQLADRSIKYPLGILENVPVRIGQLFIPTDFVIMDIKEDVDIPILLGRPFLATAGAIINVKKGKLTFEVGDEKIEFILSQFMKGPTFKNSCCRLNIVEGHIDKSTSEQVPPDILKSHPVNDIFQNTKHKEGEDYENMLGGFPDTHDHIFKECQMLAHGKIHAVKKKLPPPLTKKKAKGKAPMRWLDVFKWISKNVEYSVKDISLKEAPS</sequence>
<gene>
    <name evidence="1" type="ORF">MILVUS5_LOCUS27931</name>
</gene>
<organism evidence="1 2">
    <name type="scientific">Trifolium pratense</name>
    <name type="common">Red clover</name>
    <dbReference type="NCBI Taxonomy" id="57577"/>
    <lineage>
        <taxon>Eukaryota</taxon>
        <taxon>Viridiplantae</taxon>
        <taxon>Streptophyta</taxon>
        <taxon>Embryophyta</taxon>
        <taxon>Tracheophyta</taxon>
        <taxon>Spermatophyta</taxon>
        <taxon>Magnoliopsida</taxon>
        <taxon>eudicotyledons</taxon>
        <taxon>Gunneridae</taxon>
        <taxon>Pentapetalae</taxon>
        <taxon>rosids</taxon>
        <taxon>fabids</taxon>
        <taxon>Fabales</taxon>
        <taxon>Fabaceae</taxon>
        <taxon>Papilionoideae</taxon>
        <taxon>50 kb inversion clade</taxon>
        <taxon>NPAAA clade</taxon>
        <taxon>Hologalegina</taxon>
        <taxon>IRL clade</taxon>
        <taxon>Trifolieae</taxon>
        <taxon>Trifolium</taxon>
    </lineage>
</organism>
<comment type="caution">
    <text evidence="1">The sequence shown here is derived from an EMBL/GenBank/DDBJ whole genome shotgun (WGS) entry which is preliminary data.</text>
</comment>
<reference evidence="1" key="1">
    <citation type="submission" date="2023-10" db="EMBL/GenBank/DDBJ databases">
        <authorList>
            <person name="Rodriguez Cubillos JULIANA M."/>
            <person name="De Vega J."/>
        </authorList>
    </citation>
    <scope>NUCLEOTIDE SEQUENCE</scope>
</reference>